<evidence type="ECO:0000259" key="1">
    <source>
        <dbReference type="Pfam" id="PF09967"/>
    </source>
</evidence>
<dbReference type="InterPro" id="IPR018698">
    <property type="entry name" value="VWA-like_dom"/>
</dbReference>
<feature type="domain" description="Putative metallopeptidase" evidence="2">
    <location>
        <begin position="14"/>
        <end position="269"/>
    </location>
</feature>
<evidence type="ECO:0000313" key="4">
    <source>
        <dbReference type="Proteomes" id="UP000255389"/>
    </source>
</evidence>
<proteinExistence type="predicted"/>
<organism evidence="3 4">
    <name type="scientific">Mycolicibacterium fortuitum</name>
    <name type="common">Mycobacterium fortuitum</name>
    <dbReference type="NCBI Taxonomy" id="1766"/>
    <lineage>
        <taxon>Bacteria</taxon>
        <taxon>Bacillati</taxon>
        <taxon>Actinomycetota</taxon>
        <taxon>Actinomycetes</taxon>
        <taxon>Mycobacteriales</taxon>
        <taxon>Mycobacteriaceae</taxon>
        <taxon>Mycolicibacterium</taxon>
    </lineage>
</organism>
<dbReference type="AlphaFoldDB" id="A0A378WCU2"/>
<dbReference type="CDD" id="cd00198">
    <property type="entry name" value="vWFA"/>
    <property type="match status" value="1"/>
</dbReference>
<dbReference type="Gene3D" id="3.40.50.410">
    <property type="entry name" value="von Willebrand factor, type A domain"/>
    <property type="match status" value="1"/>
</dbReference>
<sequence>MQVREFTAAERRAFQVARLVASEQMPYFSSGLFSMIAVAAPGLGTLGVDKHWRLYADPACLIGETAWTPREAGAVLLHELGHLLREHAARGEAMPQPLAFDAWNLAGDAEINDDLLAAGAELSEGVVTPEALGCEAGGTAEQYYEQMSRDHCDDDSVGCGSGSGAAALPGELDPAHVMDGRAGIDQATADVIRRAVAQRVSDEVANGRGTVPAGVRRWADNVLAPPAVSWERLLAKAVRSAIADAEGRTDYTYQRPSRRRLPAVVLPSMRGPRVSVSLVMDTSGSMTNGDLSAALSEVNGVLKASTVARDQLRVYTCDAHSTAAQRVNRVSDIVLTGGGGTDMRVGIAAAHEAHPAPHVVVVLTDGDTPWPDVPTRARLVCVVIGNPAAATRTPPWAITVDVPTAALRA</sequence>
<evidence type="ECO:0000313" key="3">
    <source>
        <dbReference type="EMBL" id="SUA31645.1"/>
    </source>
</evidence>
<name>A0A378WCU2_MYCFO</name>
<gene>
    <name evidence="3" type="ORF">NCTC1542_07000</name>
</gene>
<dbReference type="PANTHER" id="PTHR38730">
    <property type="entry name" value="SLL7028 PROTEIN"/>
    <property type="match status" value="1"/>
</dbReference>
<accession>A0A378WCU2</accession>
<dbReference type="Proteomes" id="UP000255389">
    <property type="component" value="Unassembled WGS sequence"/>
</dbReference>
<dbReference type="SUPFAM" id="SSF53300">
    <property type="entry name" value="vWA-like"/>
    <property type="match status" value="1"/>
</dbReference>
<reference evidence="3 4" key="1">
    <citation type="submission" date="2018-06" db="EMBL/GenBank/DDBJ databases">
        <authorList>
            <consortium name="Pathogen Informatics"/>
            <person name="Doyle S."/>
        </authorList>
    </citation>
    <scope>NUCLEOTIDE SEQUENCE [LARGE SCALE GENOMIC DNA]</scope>
    <source>
        <strain evidence="3 4">NCTC1542</strain>
    </source>
</reference>
<dbReference type="EMBL" id="UGQY01000006">
    <property type="protein sequence ID" value="SUA31645.1"/>
    <property type="molecule type" value="Genomic_DNA"/>
</dbReference>
<dbReference type="PANTHER" id="PTHR38730:SF1">
    <property type="entry name" value="SLL7028 PROTEIN"/>
    <property type="match status" value="1"/>
</dbReference>
<dbReference type="Pfam" id="PF13203">
    <property type="entry name" value="DUF2201_N"/>
    <property type="match status" value="1"/>
</dbReference>
<dbReference type="InterPro" id="IPR036465">
    <property type="entry name" value="vWFA_dom_sf"/>
</dbReference>
<evidence type="ECO:0000259" key="2">
    <source>
        <dbReference type="Pfam" id="PF13203"/>
    </source>
</evidence>
<dbReference type="Pfam" id="PF09967">
    <property type="entry name" value="DUF2201"/>
    <property type="match status" value="1"/>
</dbReference>
<feature type="domain" description="VWA-like" evidence="1">
    <location>
        <begin position="277"/>
        <end position="397"/>
    </location>
</feature>
<dbReference type="InterPro" id="IPR025154">
    <property type="entry name" value="Put_metallopeptidase_dom"/>
</dbReference>
<protein>
    <submittedName>
        <fullName evidence="3">Uncharacterized protein conserved in bacteria</fullName>
    </submittedName>
</protein>